<dbReference type="InterPro" id="IPR036047">
    <property type="entry name" value="F-box-like_dom_sf"/>
</dbReference>
<protein>
    <recommendedName>
        <fullName evidence="5">F-box domain-containing protein</fullName>
    </recommendedName>
</protein>
<feature type="domain" description="F-box" evidence="1">
    <location>
        <begin position="25"/>
        <end position="57"/>
    </location>
</feature>
<gene>
    <name evidence="3" type="ORF">QYE76_003730</name>
</gene>
<sequence length="538" mass="59544">MAASPSKSTLTSPYDGESRLHGALLVDEILTRLPAAAAVRFRSVCRAWNEALTSDHFVATHSARAAAARQPEILFFPPAEGSSTSFYTCSLPPEGEGSPPAAARRLLTVRNLAAEYVVLSRKPCRGLTLVMEASLSEYYVFNLSTGDHVALPPCEPAQSCDNLYGRFLPLNTPWTPFEFSSAGLGFDPATGEHKAVRLFLISGKQRQFKCEVYTMGSAGGWRPCAGDVPPDVHGYFLAGLPPVTVDGSFYWLLTPSRDESVEFKNTPILSFSVGAEQFGWVHMPPGLRKRVRHLAELDGSLCAVVHGLHHRYRSRNADRVIKLLTWSGGTTSSWRTRCRIELDSLPRPISEELDEEKLTIIPLCTTAGGKILLATGRHKVFAYDAERNSVHKVFSMYDYVDFPVCHTDARLLINIFLHEERIVGVPKPPVKPPAERLHGIPKNLIKPGQTCLRCHLFGENHCRKSLTQAAAAPSTSLAGRLRSRRLISPAGLHVTLGGHTVSRREKHRSDESYAYSTRERWTKQWTPALRNCLPNVMS</sequence>
<evidence type="ECO:0008006" key="5">
    <source>
        <dbReference type="Google" id="ProtNLM"/>
    </source>
</evidence>
<proteinExistence type="predicted"/>
<dbReference type="PANTHER" id="PTHR31672">
    <property type="entry name" value="BNACNNG10540D PROTEIN"/>
    <property type="match status" value="1"/>
</dbReference>
<organism evidence="3 4">
    <name type="scientific">Lolium multiflorum</name>
    <name type="common">Italian ryegrass</name>
    <name type="synonym">Lolium perenne subsp. multiflorum</name>
    <dbReference type="NCBI Taxonomy" id="4521"/>
    <lineage>
        <taxon>Eukaryota</taxon>
        <taxon>Viridiplantae</taxon>
        <taxon>Streptophyta</taxon>
        <taxon>Embryophyta</taxon>
        <taxon>Tracheophyta</taxon>
        <taxon>Spermatophyta</taxon>
        <taxon>Magnoliopsida</taxon>
        <taxon>Liliopsida</taxon>
        <taxon>Poales</taxon>
        <taxon>Poaceae</taxon>
        <taxon>BOP clade</taxon>
        <taxon>Pooideae</taxon>
        <taxon>Poodae</taxon>
        <taxon>Poeae</taxon>
        <taxon>Poeae Chloroplast Group 2 (Poeae type)</taxon>
        <taxon>Loliodinae</taxon>
        <taxon>Loliinae</taxon>
        <taxon>Lolium</taxon>
    </lineage>
</organism>
<evidence type="ECO:0000259" key="1">
    <source>
        <dbReference type="Pfam" id="PF00646"/>
    </source>
</evidence>
<feature type="domain" description="F-box associated beta-propeller type 3" evidence="2">
    <location>
        <begin position="123"/>
        <end position="393"/>
    </location>
</feature>
<name>A0AAD8VZ39_LOLMU</name>
<evidence type="ECO:0000313" key="3">
    <source>
        <dbReference type="EMBL" id="KAK1629415.1"/>
    </source>
</evidence>
<dbReference type="InterPro" id="IPR050796">
    <property type="entry name" value="SCF_F-box_component"/>
</dbReference>
<dbReference type="InterPro" id="IPR001810">
    <property type="entry name" value="F-box_dom"/>
</dbReference>
<dbReference type="Proteomes" id="UP001231189">
    <property type="component" value="Unassembled WGS sequence"/>
</dbReference>
<dbReference type="NCBIfam" id="TIGR01640">
    <property type="entry name" value="F_box_assoc_1"/>
    <property type="match status" value="1"/>
</dbReference>
<dbReference type="Pfam" id="PF08268">
    <property type="entry name" value="FBA_3"/>
    <property type="match status" value="1"/>
</dbReference>
<dbReference type="AlphaFoldDB" id="A0AAD8VZ39"/>
<dbReference type="SUPFAM" id="SSF81383">
    <property type="entry name" value="F-box domain"/>
    <property type="match status" value="1"/>
</dbReference>
<dbReference type="InterPro" id="IPR013187">
    <property type="entry name" value="F-box-assoc_dom_typ3"/>
</dbReference>
<dbReference type="EMBL" id="JAUUTY010000005">
    <property type="protein sequence ID" value="KAK1629415.1"/>
    <property type="molecule type" value="Genomic_DNA"/>
</dbReference>
<evidence type="ECO:0000259" key="2">
    <source>
        <dbReference type="Pfam" id="PF08268"/>
    </source>
</evidence>
<evidence type="ECO:0000313" key="4">
    <source>
        <dbReference type="Proteomes" id="UP001231189"/>
    </source>
</evidence>
<keyword evidence="4" id="KW-1185">Reference proteome</keyword>
<accession>A0AAD8VZ39</accession>
<comment type="caution">
    <text evidence="3">The sequence shown here is derived from an EMBL/GenBank/DDBJ whole genome shotgun (WGS) entry which is preliminary data.</text>
</comment>
<dbReference type="InterPro" id="IPR017451">
    <property type="entry name" value="F-box-assoc_interact_dom"/>
</dbReference>
<dbReference type="Pfam" id="PF00646">
    <property type="entry name" value="F-box"/>
    <property type="match status" value="1"/>
</dbReference>
<reference evidence="3" key="1">
    <citation type="submission" date="2023-07" db="EMBL/GenBank/DDBJ databases">
        <title>A chromosome-level genome assembly of Lolium multiflorum.</title>
        <authorList>
            <person name="Chen Y."/>
            <person name="Copetti D."/>
            <person name="Kolliker R."/>
            <person name="Studer B."/>
        </authorList>
    </citation>
    <scope>NUCLEOTIDE SEQUENCE</scope>
    <source>
        <strain evidence="3">02402/16</strain>
        <tissue evidence="3">Leaf</tissue>
    </source>
</reference>